<keyword evidence="3" id="KW-0863">Zinc-finger</keyword>
<evidence type="ECO:0000256" key="6">
    <source>
        <dbReference type="SAM" id="MobiDB-lite"/>
    </source>
</evidence>
<dbReference type="OrthoDB" id="3247971at2759"/>
<organism evidence="7 8">
    <name type="scientific">Mycena indigotica</name>
    <dbReference type="NCBI Taxonomy" id="2126181"/>
    <lineage>
        <taxon>Eukaryota</taxon>
        <taxon>Fungi</taxon>
        <taxon>Dikarya</taxon>
        <taxon>Basidiomycota</taxon>
        <taxon>Agaricomycotina</taxon>
        <taxon>Agaricomycetes</taxon>
        <taxon>Agaricomycetidae</taxon>
        <taxon>Agaricales</taxon>
        <taxon>Marasmiineae</taxon>
        <taxon>Mycenaceae</taxon>
        <taxon>Mycena</taxon>
    </lineage>
</organism>
<dbReference type="PANTHER" id="PTHR46481:SF10">
    <property type="entry name" value="ZINC FINGER BED DOMAIN-CONTAINING PROTEIN 39"/>
    <property type="match status" value="1"/>
</dbReference>
<dbReference type="SUPFAM" id="SSF53098">
    <property type="entry name" value="Ribonuclease H-like"/>
    <property type="match status" value="1"/>
</dbReference>
<dbReference type="RefSeq" id="XP_037217159.1">
    <property type="nucleotide sequence ID" value="XM_037365747.1"/>
</dbReference>
<keyword evidence="5" id="KW-0539">Nucleus</keyword>
<dbReference type="GeneID" id="59348263"/>
<keyword evidence="4" id="KW-0862">Zinc</keyword>
<reference evidence="7" key="1">
    <citation type="submission" date="2020-05" db="EMBL/GenBank/DDBJ databases">
        <title>Mycena genomes resolve the evolution of fungal bioluminescence.</title>
        <authorList>
            <person name="Tsai I.J."/>
        </authorList>
    </citation>
    <scope>NUCLEOTIDE SEQUENCE</scope>
    <source>
        <strain evidence="7">171206Taipei</strain>
    </source>
</reference>
<evidence type="ECO:0000256" key="3">
    <source>
        <dbReference type="ARBA" id="ARBA00022771"/>
    </source>
</evidence>
<accession>A0A8H6SFB5</accession>
<dbReference type="AlphaFoldDB" id="A0A8H6SFB5"/>
<dbReference type="PANTHER" id="PTHR46481">
    <property type="entry name" value="ZINC FINGER BED DOMAIN-CONTAINING PROTEIN 4"/>
    <property type="match status" value="1"/>
</dbReference>
<evidence type="ECO:0000256" key="4">
    <source>
        <dbReference type="ARBA" id="ARBA00022833"/>
    </source>
</evidence>
<dbReference type="GO" id="GO:0008270">
    <property type="term" value="F:zinc ion binding"/>
    <property type="evidence" value="ECO:0007669"/>
    <property type="project" value="UniProtKB-KW"/>
</dbReference>
<evidence type="ECO:0000313" key="8">
    <source>
        <dbReference type="Proteomes" id="UP000636479"/>
    </source>
</evidence>
<comment type="subcellular location">
    <subcellularLocation>
        <location evidence="1">Nucleus</location>
    </subcellularLocation>
</comment>
<dbReference type="EMBL" id="JACAZF010000008">
    <property type="protein sequence ID" value="KAF7296800.1"/>
    <property type="molecule type" value="Genomic_DNA"/>
</dbReference>
<protein>
    <submittedName>
        <fullName evidence="7">Dimer-Tnp-hAT domain-containing protein</fullName>
    </submittedName>
</protein>
<gene>
    <name evidence="7" type="ORF">MIND_00911000</name>
</gene>
<evidence type="ECO:0000313" key="7">
    <source>
        <dbReference type="EMBL" id="KAF7296800.1"/>
    </source>
</evidence>
<name>A0A8H6SFB5_9AGAR</name>
<keyword evidence="2" id="KW-0479">Metal-binding</keyword>
<keyword evidence="8" id="KW-1185">Reference proteome</keyword>
<dbReference type="GO" id="GO:0005634">
    <property type="term" value="C:nucleus"/>
    <property type="evidence" value="ECO:0007669"/>
    <property type="project" value="UniProtKB-SubCell"/>
</dbReference>
<dbReference type="InterPro" id="IPR052035">
    <property type="entry name" value="ZnF_BED_domain_contain"/>
</dbReference>
<comment type="caution">
    <text evidence="7">The sequence shown here is derived from an EMBL/GenBank/DDBJ whole genome shotgun (WGS) entry which is preliminary data.</text>
</comment>
<dbReference type="Proteomes" id="UP000636479">
    <property type="component" value="Unassembled WGS sequence"/>
</dbReference>
<sequence length="711" mass="80599">MRRRARFQAPVWEPNINQPPPITPHYNLRATTMGKRRRDTDSADTEPTAKRPKANTPQERDSELLLRLKKVDKSVDVEDNDAVLALQVREWEKKGTETYSHYKMPPLLKVGEDGIVRYVFSCKRFPSKTVQRARYDASTSNLGNHIKTCQPGVSTIKKYTNTGDYNHGRFRLNLALWIAVHNRPHLAVKDAELVAAFRTLQPNVHVPCNDTVARDIKIVFDLTKPVVKGLFAKHDGALHAMLDGWTSPNVLSMVGLVIQFVVDNDIRTFLLDMIPLSLSHTGSNLARALSDTFKEYGIEKKILGIVGDNASNNDTMMESLVELMPKGARLDLTTRIRCFAHVLNLVVKAILSLFVPPKGAKRMTAEEEDEFDAEDDVEAIQALEDVDEAVEASDAAAIEELDLKELVSARELDLLLGEEEQKLAKDAYRKLNRLGHRIFNSERLRQQLTEIAVSLKLDNAEKKRMIRAILTRWNTIYDVITRGLELQPALDRLCTTSTGRSSIKSLLLSNDEWQLMSQLRTLLKPFKDATIRFSKSKFPRIFEVIPVIDLINEHLEDTARLKDSPVFLHPKAPKPARLPTTRRSTFNAVRMAAVAGLGILDKYYAKTDESVIYRIAMLLHPSYGMAYFDQMGWEQEWKDLVVELARTQWIEHYRVEAPTSTTSNEIFVEKTIFDKLDITPINADPFEHLIASPPIPKDSCLNPLLCSGEDD</sequence>
<evidence type="ECO:0000256" key="1">
    <source>
        <dbReference type="ARBA" id="ARBA00004123"/>
    </source>
</evidence>
<evidence type="ECO:0000256" key="2">
    <source>
        <dbReference type="ARBA" id="ARBA00022723"/>
    </source>
</evidence>
<evidence type="ECO:0000256" key="5">
    <source>
        <dbReference type="ARBA" id="ARBA00023242"/>
    </source>
</evidence>
<proteinExistence type="predicted"/>
<feature type="region of interest" description="Disordered" evidence="6">
    <location>
        <begin position="1"/>
        <end position="62"/>
    </location>
</feature>
<dbReference type="InterPro" id="IPR012337">
    <property type="entry name" value="RNaseH-like_sf"/>
</dbReference>